<evidence type="ECO:0000313" key="2">
    <source>
        <dbReference type="Proteomes" id="UP001156140"/>
    </source>
</evidence>
<gene>
    <name evidence="1" type="ORF">ML536_03780</name>
</gene>
<protein>
    <submittedName>
        <fullName evidence="1">Uncharacterized protein</fullName>
    </submittedName>
</protein>
<dbReference type="EMBL" id="JALAZD010000001">
    <property type="protein sequence ID" value="MCI0125940.1"/>
    <property type="molecule type" value="Genomic_DNA"/>
</dbReference>
<sequence>MFILRSWKPPDRLRPRKRRSDMRGSDAFLSWSFLFGSEMVVLRSERHRFRSELAFNNFNRLFVFSGERKYDYLMQSPLVLVLAWQFHIIRSTLSWRLKAYCARRALD</sequence>
<evidence type="ECO:0000313" key="1">
    <source>
        <dbReference type="EMBL" id="MCI0125940.1"/>
    </source>
</evidence>
<dbReference type="AlphaFoldDB" id="A0AA41QJ82"/>
<dbReference type="Proteomes" id="UP001156140">
    <property type="component" value="Unassembled WGS sequence"/>
</dbReference>
<proteinExistence type="predicted"/>
<reference evidence="1" key="1">
    <citation type="submission" date="2022-03" db="EMBL/GenBank/DDBJ databases">
        <title>The complete genome sequence of a Methyloterrigena soli.</title>
        <authorList>
            <person name="Zi Z."/>
        </authorList>
    </citation>
    <scope>NUCLEOTIDE SEQUENCE</scope>
    <source>
        <strain evidence="1">M48</strain>
    </source>
</reference>
<organism evidence="1 2">
    <name type="scientific">Paradevosia shaoguanensis</name>
    <dbReference type="NCBI Taxonomy" id="1335043"/>
    <lineage>
        <taxon>Bacteria</taxon>
        <taxon>Pseudomonadati</taxon>
        <taxon>Pseudomonadota</taxon>
        <taxon>Alphaproteobacteria</taxon>
        <taxon>Hyphomicrobiales</taxon>
        <taxon>Devosiaceae</taxon>
        <taxon>Paradevosia</taxon>
    </lineage>
</organism>
<dbReference type="RefSeq" id="WP_281735009.1">
    <property type="nucleotide sequence ID" value="NZ_JAKETQ010000001.1"/>
</dbReference>
<name>A0AA41QJ82_9HYPH</name>
<accession>A0AA41QJ82</accession>
<keyword evidence="2" id="KW-1185">Reference proteome</keyword>
<comment type="caution">
    <text evidence="1">The sequence shown here is derived from an EMBL/GenBank/DDBJ whole genome shotgun (WGS) entry which is preliminary data.</text>
</comment>